<organism evidence="13 14">
    <name type="scientific">Puccinia graminis f. sp. tritici</name>
    <dbReference type="NCBI Taxonomy" id="56615"/>
    <lineage>
        <taxon>Eukaryota</taxon>
        <taxon>Fungi</taxon>
        <taxon>Dikarya</taxon>
        <taxon>Basidiomycota</taxon>
        <taxon>Pucciniomycotina</taxon>
        <taxon>Pucciniomycetes</taxon>
        <taxon>Pucciniales</taxon>
        <taxon>Pucciniaceae</taxon>
        <taxon>Puccinia</taxon>
    </lineage>
</organism>
<gene>
    <name evidence="13" type="primary">COX15_4</name>
    <name evidence="13" type="ORF">PGTUg99_034534</name>
</gene>
<evidence type="ECO:0000256" key="2">
    <source>
        <dbReference type="ARBA" id="ARBA00004141"/>
    </source>
</evidence>
<evidence type="ECO:0000256" key="5">
    <source>
        <dbReference type="ARBA" id="ARBA00022989"/>
    </source>
</evidence>
<feature type="transmembrane region" description="Helical" evidence="12">
    <location>
        <begin position="214"/>
        <end position="234"/>
    </location>
</feature>
<keyword evidence="9 12" id="KW-0472">Membrane</keyword>
<keyword evidence="8" id="KW-0350">Heme biosynthesis</keyword>
<proteinExistence type="predicted"/>
<dbReference type="InterPro" id="IPR023754">
    <property type="entry name" value="HemeA_Synthase_type2"/>
</dbReference>
<comment type="subcellular location">
    <subcellularLocation>
        <location evidence="2">Membrane</location>
        <topology evidence="2">Multi-pass membrane protein</topology>
    </subcellularLocation>
</comment>
<feature type="transmembrane region" description="Helical" evidence="12">
    <location>
        <begin position="254"/>
        <end position="275"/>
    </location>
</feature>
<dbReference type="GO" id="GO:0016653">
    <property type="term" value="F:oxidoreductase activity, acting on NAD(P)H, heme protein as acceptor"/>
    <property type="evidence" value="ECO:0007669"/>
    <property type="project" value="TreeGrafter"/>
</dbReference>
<evidence type="ECO:0000313" key="14">
    <source>
        <dbReference type="Proteomes" id="UP000325313"/>
    </source>
</evidence>
<name>A0A5B0LXC2_PUCGR</name>
<dbReference type="Proteomes" id="UP000325313">
    <property type="component" value="Unassembled WGS sequence"/>
</dbReference>
<dbReference type="GO" id="GO:0120547">
    <property type="term" value="F:heme A synthase activity"/>
    <property type="evidence" value="ECO:0007669"/>
    <property type="project" value="UniProtKB-EC"/>
</dbReference>
<keyword evidence="4" id="KW-0479">Metal-binding</keyword>
<evidence type="ECO:0000256" key="9">
    <source>
        <dbReference type="ARBA" id="ARBA00023136"/>
    </source>
</evidence>
<keyword evidence="6" id="KW-0560">Oxidoreductase</keyword>
<reference evidence="13 14" key="1">
    <citation type="submission" date="2019-05" db="EMBL/GenBank/DDBJ databases">
        <title>Emergence of the Ug99 lineage of the wheat stem rust pathogen through somatic hybridization.</title>
        <authorList>
            <person name="Li F."/>
            <person name="Upadhyaya N.M."/>
            <person name="Sperschneider J."/>
            <person name="Matny O."/>
            <person name="Nguyen-Phuc H."/>
            <person name="Mago R."/>
            <person name="Raley C."/>
            <person name="Miller M.E."/>
            <person name="Silverstein K.A.T."/>
            <person name="Henningsen E."/>
            <person name="Hirsch C.D."/>
            <person name="Visser B."/>
            <person name="Pretorius Z.A."/>
            <person name="Steffenson B.J."/>
            <person name="Schwessinger B."/>
            <person name="Dodds P.N."/>
            <person name="Figueroa M."/>
        </authorList>
    </citation>
    <scope>NUCLEOTIDE SEQUENCE [LARGE SCALE GENOMIC DNA]</scope>
    <source>
        <strain evidence="13 14">Ug99</strain>
    </source>
</reference>
<evidence type="ECO:0000256" key="12">
    <source>
        <dbReference type="SAM" id="Phobius"/>
    </source>
</evidence>
<dbReference type="EMBL" id="VDEP01000506">
    <property type="protein sequence ID" value="KAA1068338.1"/>
    <property type="molecule type" value="Genomic_DNA"/>
</dbReference>
<evidence type="ECO:0000256" key="10">
    <source>
        <dbReference type="ARBA" id="ARBA00044501"/>
    </source>
</evidence>
<comment type="cofactor">
    <cofactor evidence="1">
        <name>heme b</name>
        <dbReference type="ChEBI" id="CHEBI:60344"/>
    </cofactor>
</comment>
<keyword evidence="3 12" id="KW-0812">Transmembrane</keyword>
<evidence type="ECO:0000256" key="8">
    <source>
        <dbReference type="ARBA" id="ARBA00023133"/>
    </source>
</evidence>
<comment type="catalytic activity">
    <reaction evidence="11">
        <text>Fe(II)-heme o + 2 A + H2O = Fe(II)-heme a + 2 AH2</text>
        <dbReference type="Rhea" id="RHEA:63388"/>
        <dbReference type="ChEBI" id="CHEBI:13193"/>
        <dbReference type="ChEBI" id="CHEBI:15377"/>
        <dbReference type="ChEBI" id="CHEBI:17499"/>
        <dbReference type="ChEBI" id="CHEBI:60530"/>
        <dbReference type="ChEBI" id="CHEBI:61715"/>
        <dbReference type="EC" id="1.17.99.9"/>
    </reaction>
    <physiologicalReaction direction="left-to-right" evidence="11">
        <dbReference type="Rhea" id="RHEA:63389"/>
    </physiologicalReaction>
</comment>
<feature type="transmembrane region" description="Helical" evidence="12">
    <location>
        <begin position="468"/>
        <end position="488"/>
    </location>
</feature>
<evidence type="ECO:0000256" key="3">
    <source>
        <dbReference type="ARBA" id="ARBA00022692"/>
    </source>
</evidence>
<dbReference type="PANTHER" id="PTHR23289:SF2">
    <property type="entry name" value="CYTOCHROME C OXIDASE ASSEMBLY PROTEIN COX15 HOMOLOG"/>
    <property type="match status" value="1"/>
</dbReference>
<dbReference type="GO" id="GO:0046872">
    <property type="term" value="F:metal ion binding"/>
    <property type="evidence" value="ECO:0007669"/>
    <property type="project" value="UniProtKB-KW"/>
</dbReference>
<dbReference type="Pfam" id="PF02628">
    <property type="entry name" value="COX15-CtaA"/>
    <property type="match status" value="1"/>
</dbReference>
<evidence type="ECO:0000256" key="4">
    <source>
        <dbReference type="ARBA" id="ARBA00022723"/>
    </source>
</evidence>
<sequence length="513" mass="57162">MSSPHFLRLPLPSITKQIFSRRSLSGKFKLSPFSTCNQPSHRPSAFTSNLHLQRSPSISFTGHARPSSYSTPYDRCRIAFSRSNSSLSSNPELLLSPPIISKHLIFIAGLVFTIVVVGGYTRLTESGLSITEWNLVSGILPPLNAEDWEKEFAKYRATPEFKLLNHAIGLEEFKKIFFWEWAHRIMGRVIGLSFLLPIPIFIRYGLIRTKKTGWSLAGIGGLIGLQGGLGWYMVQSGLDQKELDQRDGVPRVSQYRLAAHLLMAFTVYSACIRLAGGLWRDWKVAVLDRPLFQHLNRHKISSALESIQLLNNKLPTRARFFIGSLTGLIFLTAGSGAFVAGLDAGLVYNTFPKMGDRWMPPQEELFSELYTNRGKQGPPNGEGGRSIVDLSWMRNIFENPTTVQFNHRVLGTLTFISSLSWAVFIEKNKHLVPRSTLNLSRLIALVASNQVGLGIATLVYLVPTNLALLHQANSLLLLSVSLFAGLSLRRPGALALKSVYKHSQTLLHKLKTT</sequence>
<evidence type="ECO:0000256" key="11">
    <source>
        <dbReference type="ARBA" id="ARBA00048044"/>
    </source>
</evidence>
<evidence type="ECO:0000256" key="1">
    <source>
        <dbReference type="ARBA" id="ARBA00001970"/>
    </source>
</evidence>
<feature type="transmembrane region" description="Helical" evidence="12">
    <location>
        <begin position="185"/>
        <end position="202"/>
    </location>
</feature>
<accession>A0A5B0LXC2</accession>
<dbReference type="InterPro" id="IPR003780">
    <property type="entry name" value="COX15/CtaA_fam"/>
</dbReference>
<protein>
    <submittedName>
        <fullName evidence="13">Cytochrome c oxidase assembly protein cox15</fullName>
    </submittedName>
</protein>
<dbReference type="GO" id="GO:0006784">
    <property type="term" value="P:heme A biosynthetic process"/>
    <property type="evidence" value="ECO:0007669"/>
    <property type="project" value="InterPro"/>
</dbReference>
<dbReference type="GO" id="GO:0005743">
    <property type="term" value="C:mitochondrial inner membrane"/>
    <property type="evidence" value="ECO:0007669"/>
    <property type="project" value="TreeGrafter"/>
</dbReference>
<keyword evidence="5 12" id="KW-1133">Transmembrane helix</keyword>
<keyword evidence="7" id="KW-0408">Iron</keyword>
<feature type="transmembrane region" description="Helical" evidence="12">
    <location>
        <begin position="320"/>
        <end position="342"/>
    </location>
</feature>
<comment type="pathway">
    <text evidence="10">Porphyrin-containing compound metabolism; heme A biosynthesis; heme A from heme O: step 1/1.</text>
</comment>
<evidence type="ECO:0000256" key="6">
    <source>
        <dbReference type="ARBA" id="ARBA00023002"/>
    </source>
</evidence>
<feature type="transmembrane region" description="Helical" evidence="12">
    <location>
        <begin position="437"/>
        <end position="462"/>
    </location>
</feature>
<dbReference type="AlphaFoldDB" id="A0A5B0LXC2"/>
<comment type="caution">
    <text evidence="13">The sequence shown here is derived from an EMBL/GenBank/DDBJ whole genome shotgun (WGS) entry which is preliminary data.</text>
</comment>
<evidence type="ECO:0000313" key="13">
    <source>
        <dbReference type="EMBL" id="KAA1068338.1"/>
    </source>
</evidence>
<dbReference type="PANTHER" id="PTHR23289">
    <property type="entry name" value="CYTOCHROME C OXIDASE ASSEMBLY PROTEIN COX15"/>
    <property type="match status" value="1"/>
</dbReference>
<evidence type="ECO:0000256" key="7">
    <source>
        <dbReference type="ARBA" id="ARBA00023004"/>
    </source>
</evidence>
<feature type="transmembrane region" description="Helical" evidence="12">
    <location>
        <begin position="405"/>
        <end position="425"/>
    </location>
</feature>